<evidence type="ECO:0000313" key="2">
    <source>
        <dbReference type="Proteomes" id="UP000001542"/>
    </source>
</evidence>
<dbReference type="KEGG" id="tva:5466995"/>
<dbReference type="VEuPathDB" id="TrichDB:TVAG_198860"/>
<gene>
    <name evidence="1" type="ORF">TVAG_198860</name>
</gene>
<evidence type="ECO:0000313" key="1">
    <source>
        <dbReference type="EMBL" id="EAY21447.1"/>
    </source>
</evidence>
<reference evidence="1" key="1">
    <citation type="submission" date="2006-10" db="EMBL/GenBank/DDBJ databases">
        <authorList>
            <person name="Amadeo P."/>
            <person name="Zhao Q."/>
            <person name="Wortman J."/>
            <person name="Fraser-Liggett C."/>
            <person name="Carlton J."/>
        </authorList>
    </citation>
    <scope>NUCLEOTIDE SEQUENCE</scope>
    <source>
        <strain evidence="1">G3</strain>
    </source>
</reference>
<dbReference type="VEuPathDB" id="TrichDB:TVAGG3_0999320"/>
<accession>A2DDS1</accession>
<reference evidence="1" key="2">
    <citation type="journal article" date="2007" name="Science">
        <title>Draft genome sequence of the sexually transmitted pathogen Trichomonas vaginalis.</title>
        <authorList>
            <person name="Carlton J.M."/>
            <person name="Hirt R.P."/>
            <person name="Silva J.C."/>
            <person name="Delcher A.L."/>
            <person name="Schatz M."/>
            <person name="Zhao Q."/>
            <person name="Wortman J.R."/>
            <person name="Bidwell S.L."/>
            <person name="Alsmark U.C.M."/>
            <person name="Besteiro S."/>
            <person name="Sicheritz-Ponten T."/>
            <person name="Noel C.J."/>
            <person name="Dacks J.B."/>
            <person name="Foster P.G."/>
            <person name="Simillion C."/>
            <person name="Van de Peer Y."/>
            <person name="Miranda-Saavedra D."/>
            <person name="Barton G.J."/>
            <person name="Westrop G.D."/>
            <person name="Mueller S."/>
            <person name="Dessi D."/>
            <person name="Fiori P.L."/>
            <person name="Ren Q."/>
            <person name="Paulsen I."/>
            <person name="Zhang H."/>
            <person name="Bastida-Corcuera F.D."/>
            <person name="Simoes-Barbosa A."/>
            <person name="Brown M.T."/>
            <person name="Hayes R.D."/>
            <person name="Mukherjee M."/>
            <person name="Okumura C.Y."/>
            <person name="Schneider R."/>
            <person name="Smith A.J."/>
            <person name="Vanacova S."/>
            <person name="Villalvazo M."/>
            <person name="Haas B.J."/>
            <person name="Pertea M."/>
            <person name="Feldblyum T.V."/>
            <person name="Utterback T.R."/>
            <person name="Shu C.L."/>
            <person name="Osoegawa K."/>
            <person name="de Jong P.J."/>
            <person name="Hrdy I."/>
            <person name="Horvathova L."/>
            <person name="Zubacova Z."/>
            <person name="Dolezal P."/>
            <person name="Malik S.B."/>
            <person name="Logsdon J.M. Jr."/>
            <person name="Henze K."/>
            <person name="Gupta A."/>
            <person name="Wang C.C."/>
            <person name="Dunne R.L."/>
            <person name="Upcroft J.A."/>
            <person name="Upcroft P."/>
            <person name="White O."/>
            <person name="Salzberg S.L."/>
            <person name="Tang P."/>
            <person name="Chiu C.-H."/>
            <person name="Lee Y.-S."/>
            <person name="Embley T.M."/>
            <person name="Coombs G.H."/>
            <person name="Mottram J.C."/>
            <person name="Tachezy J."/>
            <person name="Fraser-Liggett C.M."/>
            <person name="Johnson P.J."/>
        </authorList>
    </citation>
    <scope>NUCLEOTIDE SEQUENCE [LARGE SCALE GENOMIC DNA]</scope>
    <source>
        <strain evidence="1">G3</strain>
    </source>
</reference>
<keyword evidence="2" id="KW-1185">Reference proteome</keyword>
<dbReference type="EMBL" id="DS113190">
    <property type="protein sequence ID" value="EAY21447.1"/>
    <property type="molecule type" value="Genomic_DNA"/>
</dbReference>
<sequence length="799" mass="92021">MENNLNFAPQMRGKWNLGDREYRAIRILLIQLPPDCTDISEQADRLRLLALSHSICYNHIPSFYLDQPPDYFPSDRNVPSVIVFDLDDCFETFKLPGYCVINQKTWNPVELFNAEISNHLQRALALRSYYEYRNYRTLYFTSFILVTDFPLTIDPFILYHIPVLRNGAVTIRTNIQGNLNFILDYPYKPKENTYILIPPHEHAFKVMASDSKEAILKYVDLTERVIQWKETPFVYMTSPNVSIGKYYTDNPTKTNKATSEAPKVEQKKILSNFQPENLIEVSEKDIDDFFQNIYAEKSDDSTANGKDEELYLAFPDLTPNDVISELIENPDERKCVAKALSTPEIFPEKPQVITLLVANFLSTHRFDYGFGSTSPPPGTTDFAEYSEFEYQHLGTPQVCVLQDRSVIKVDSTRVVFDWDENLYRPISGPKSASYVVFYDKQFTENDVRTFFNQLKNIYTSFNFGELFEYPKGASYFSCTPEQIPQAVETFFKQKIQTQFQNEPLMTFIVGDPIFSADFNPHSIVSYIRPSAIHCADTTEIKTIAFVVYSRVRVFTPRPFGMVFLANKEIAACFFGYRYQPPSFLTTNEHVELGMHVCWDLRVGLTAWVDEIGAVMHVLPVSNIDRLFQFLREQTSLFNTSKVRITISILAEGISKPLLDELKMKSMQLNLPITVFSVYPSATIQVSFKEDFKDDVIVYCDVEYVEEVCPNPAKPYATCFVVSKQEQPYSISLFTESFDPRMTLFDYAQNMSHLSWLSVKPTMEGRTISYPPHMMALLRKGNGPVAQISQLEFLPSKEKI</sequence>
<name>A2DDS1_TRIV3</name>
<dbReference type="InParanoid" id="A2DDS1"/>
<dbReference type="RefSeq" id="XP_001582433.1">
    <property type="nucleotide sequence ID" value="XM_001582383.1"/>
</dbReference>
<dbReference type="Proteomes" id="UP000001542">
    <property type="component" value="Unassembled WGS sequence"/>
</dbReference>
<dbReference type="AlphaFoldDB" id="A2DDS1"/>
<organism evidence="1 2">
    <name type="scientific">Trichomonas vaginalis (strain ATCC PRA-98 / G3)</name>
    <dbReference type="NCBI Taxonomy" id="412133"/>
    <lineage>
        <taxon>Eukaryota</taxon>
        <taxon>Metamonada</taxon>
        <taxon>Parabasalia</taxon>
        <taxon>Trichomonadida</taxon>
        <taxon>Trichomonadidae</taxon>
        <taxon>Trichomonas</taxon>
    </lineage>
</organism>
<dbReference type="OrthoDB" id="103819at2759"/>
<proteinExistence type="predicted"/>
<protein>
    <submittedName>
        <fullName evidence="1">Uncharacterized protein</fullName>
    </submittedName>
</protein>